<keyword evidence="1" id="KW-0378">Hydrolase</keyword>
<dbReference type="EMBL" id="PEDP01000829">
    <property type="protein sequence ID" value="POS84862.1"/>
    <property type="molecule type" value="Genomic_DNA"/>
</dbReference>
<dbReference type="SUPFAM" id="SSF52540">
    <property type="entry name" value="P-loop containing nucleoside triphosphate hydrolases"/>
    <property type="match status" value="1"/>
</dbReference>
<dbReference type="InterPro" id="IPR010285">
    <property type="entry name" value="DNA_helicase_pif1-like_DEAD"/>
</dbReference>
<dbReference type="GO" id="GO:0006310">
    <property type="term" value="P:DNA recombination"/>
    <property type="evidence" value="ECO:0007669"/>
    <property type="project" value="UniProtKB-KW"/>
</dbReference>
<evidence type="ECO:0000256" key="1">
    <source>
        <dbReference type="RuleBase" id="RU363044"/>
    </source>
</evidence>
<sequence length="514" mass="58705">MFDNRWVVPYNPYLTKKYKAHINVEISCGVNAIKYLAKYVYKGSDRATLAVPREHNEIDMTLQGLYTGPVQAIWRLKGYTTHEEKPAVTQLPYHLEGRHREAFSRVMTREQIIAAVRSQSSAFIDWMRYNAANTDGCDLFYIDFPMHYTHVKNRGWHIRKKGHTIGRLPVAVPRQGEHFYLRALLTVKRGARSYEDLYTVDGVNYETPSATCRALGLNFDDSEWISLFDEIKDSTSAASLRNQFGPGSSSIWDRFREASSDDCLYRISSLVRDLDAPPLEWSEEERRYDFALWLLRDVLHDLGLDWATVRLTKYRHSWIVRERNALIAEALDFDQEVERQIFSNSVTLFSPGQRDAYDTIMHTITNGLKPNTFFLQGPAGTGKNFLLKTLCSQFRSEGKIVLCVASSGIASLLLPNDRTAHSLFKIPIACTEDSVCRILAQRQLANLLRRTAPILIIWDEVTIKSKHKFSAVNKVLRDLCDGSELFGGISVLLGGDFAQILLVVLRGRREQVKL</sequence>
<dbReference type="Pfam" id="PF05970">
    <property type="entry name" value="PIF1"/>
    <property type="match status" value="1"/>
</dbReference>
<feature type="domain" description="DNA helicase Pif1-like DEAD-box helicase" evidence="2">
    <location>
        <begin position="351"/>
        <end position="511"/>
    </location>
</feature>
<dbReference type="AlphaFoldDB" id="A0A2S4PS49"/>
<keyword evidence="4" id="KW-1185">Reference proteome</keyword>
<evidence type="ECO:0000313" key="3">
    <source>
        <dbReference type="EMBL" id="POS84862.1"/>
    </source>
</evidence>
<dbReference type="GO" id="GO:0006281">
    <property type="term" value="P:DNA repair"/>
    <property type="evidence" value="ECO:0007669"/>
    <property type="project" value="UniProtKB-KW"/>
</dbReference>
<dbReference type="OrthoDB" id="1728974at2759"/>
<proteinExistence type="inferred from homology"/>
<keyword evidence="1" id="KW-0547">Nucleotide-binding</keyword>
<dbReference type="GO" id="GO:0016887">
    <property type="term" value="F:ATP hydrolysis activity"/>
    <property type="evidence" value="ECO:0007669"/>
    <property type="project" value="RHEA"/>
</dbReference>
<keyword evidence="1" id="KW-0233">DNA recombination</keyword>
<gene>
    <name evidence="3" type="ORF">EPUL_002983</name>
</gene>
<dbReference type="Proteomes" id="UP000237438">
    <property type="component" value="Unassembled WGS sequence"/>
</dbReference>
<dbReference type="PANTHER" id="PTHR10492">
    <property type="match status" value="1"/>
</dbReference>
<evidence type="ECO:0000259" key="2">
    <source>
        <dbReference type="Pfam" id="PF05970"/>
    </source>
</evidence>
<organism evidence="3 4">
    <name type="scientific">Erysiphe pulchra</name>
    <dbReference type="NCBI Taxonomy" id="225359"/>
    <lineage>
        <taxon>Eukaryota</taxon>
        <taxon>Fungi</taxon>
        <taxon>Dikarya</taxon>
        <taxon>Ascomycota</taxon>
        <taxon>Pezizomycotina</taxon>
        <taxon>Leotiomycetes</taxon>
        <taxon>Erysiphales</taxon>
        <taxon>Erysiphaceae</taxon>
        <taxon>Erysiphe</taxon>
    </lineage>
</organism>
<keyword evidence="1" id="KW-0067">ATP-binding</keyword>
<dbReference type="Gene3D" id="3.40.50.300">
    <property type="entry name" value="P-loop containing nucleotide triphosphate hydrolases"/>
    <property type="match status" value="1"/>
</dbReference>
<keyword evidence="1" id="KW-0347">Helicase</keyword>
<evidence type="ECO:0000313" key="4">
    <source>
        <dbReference type="Proteomes" id="UP000237438"/>
    </source>
</evidence>
<keyword evidence="1" id="KW-0234">DNA repair</keyword>
<comment type="catalytic activity">
    <reaction evidence="1">
        <text>ATP + H2O = ADP + phosphate + H(+)</text>
        <dbReference type="Rhea" id="RHEA:13065"/>
        <dbReference type="ChEBI" id="CHEBI:15377"/>
        <dbReference type="ChEBI" id="CHEBI:15378"/>
        <dbReference type="ChEBI" id="CHEBI:30616"/>
        <dbReference type="ChEBI" id="CHEBI:43474"/>
        <dbReference type="ChEBI" id="CHEBI:456216"/>
        <dbReference type="EC" id="5.6.2.3"/>
    </reaction>
</comment>
<protein>
    <recommendedName>
        <fullName evidence="1">ATP-dependent DNA helicase</fullName>
        <ecNumber evidence="1">5.6.2.3</ecNumber>
    </recommendedName>
</protein>
<reference evidence="3 4" key="1">
    <citation type="submission" date="2017-10" db="EMBL/GenBank/DDBJ databases">
        <title>Development of genomic resources for the powdery mildew, Erysiphe pulchra.</title>
        <authorList>
            <person name="Wadl P.A."/>
            <person name="Mack B.M."/>
            <person name="Moore G."/>
            <person name="Beltz S.B."/>
        </authorList>
    </citation>
    <scope>NUCLEOTIDE SEQUENCE [LARGE SCALE GENOMIC DNA]</scope>
    <source>
        <strain evidence="3">Cflorida</strain>
    </source>
</reference>
<dbReference type="GO" id="GO:0000723">
    <property type="term" value="P:telomere maintenance"/>
    <property type="evidence" value="ECO:0007669"/>
    <property type="project" value="InterPro"/>
</dbReference>
<dbReference type="PANTHER" id="PTHR10492:SF57">
    <property type="entry name" value="ATP-DEPENDENT DNA HELICASE"/>
    <property type="match status" value="1"/>
</dbReference>
<keyword evidence="1" id="KW-0227">DNA damage</keyword>
<dbReference type="GO" id="GO:0005524">
    <property type="term" value="F:ATP binding"/>
    <property type="evidence" value="ECO:0007669"/>
    <property type="project" value="UniProtKB-KW"/>
</dbReference>
<comment type="caution">
    <text evidence="3">The sequence shown here is derived from an EMBL/GenBank/DDBJ whole genome shotgun (WGS) entry which is preliminary data.</text>
</comment>
<comment type="similarity">
    <text evidence="1">Belongs to the helicase family.</text>
</comment>
<dbReference type="InterPro" id="IPR027417">
    <property type="entry name" value="P-loop_NTPase"/>
</dbReference>
<comment type="cofactor">
    <cofactor evidence="1">
        <name>Mg(2+)</name>
        <dbReference type="ChEBI" id="CHEBI:18420"/>
    </cofactor>
</comment>
<accession>A0A2S4PS49</accession>
<dbReference type="EC" id="5.6.2.3" evidence="1"/>
<name>A0A2S4PS49_9PEZI</name>
<dbReference type="GO" id="GO:0043139">
    <property type="term" value="F:5'-3' DNA helicase activity"/>
    <property type="evidence" value="ECO:0007669"/>
    <property type="project" value="UniProtKB-EC"/>
</dbReference>